<evidence type="ECO:0000256" key="1">
    <source>
        <dbReference type="SAM" id="SignalP"/>
    </source>
</evidence>
<dbReference type="AlphaFoldDB" id="A0A131YR08"/>
<accession>A0A131YR08</accession>
<feature type="signal peptide" evidence="1">
    <location>
        <begin position="1"/>
        <end position="20"/>
    </location>
</feature>
<sequence>MKPVILYSFVLAALSSMALCGIAPSPGKGIRYACTNDCRNKQAGQSCGRGCTCTPNNKYGFVLICLSRGARKPYDFGGRRR</sequence>
<feature type="chain" id="PRO_5007285836" evidence="1">
    <location>
        <begin position="21"/>
        <end position="81"/>
    </location>
</feature>
<reference evidence="2" key="1">
    <citation type="journal article" date="2016" name="Ticks Tick Borne Dis.">
        <title>De novo assembly and annotation of the salivary gland transcriptome of Rhipicephalus appendiculatus male and female ticks during blood feeding.</title>
        <authorList>
            <person name="de Castro M.H."/>
            <person name="de Klerk D."/>
            <person name="Pienaar R."/>
            <person name="Latif A.A."/>
            <person name="Rees D.J."/>
            <person name="Mans B.J."/>
        </authorList>
    </citation>
    <scope>NUCLEOTIDE SEQUENCE</scope>
    <source>
        <tissue evidence="2">Salivary glands</tissue>
    </source>
</reference>
<evidence type="ECO:0000313" key="2">
    <source>
        <dbReference type="EMBL" id="JAP81377.1"/>
    </source>
</evidence>
<organism evidence="2">
    <name type="scientific">Rhipicephalus appendiculatus</name>
    <name type="common">Brown ear tick</name>
    <dbReference type="NCBI Taxonomy" id="34631"/>
    <lineage>
        <taxon>Eukaryota</taxon>
        <taxon>Metazoa</taxon>
        <taxon>Ecdysozoa</taxon>
        <taxon>Arthropoda</taxon>
        <taxon>Chelicerata</taxon>
        <taxon>Arachnida</taxon>
        <taxon>Acari</taxon>
        <taxon>Parasitiformes</taxon>
        <taxon>Ixodida</taxon>
        <taxon>Ixodoidea</taxon>
        <taxon>Ixodidae</taxon>
        <taxon>Rhipicephalinae</taxon>
        <taxon>Rhipicephalus</taxon>
        <taxon>Rhipicephalus</taxon>
    </lineage>
</organism>
<protein>
    <submittedName>
        <fullName evidence="2">Mucin</fullName>
    </submittedName>
</protein>
<name>A0A131YR08_RHIAP</name>
<proteinExistence type="predicted"/>
<keyword evidence="1" id="KW-0732">Signal</keyword>
<dbReference type="EMBL" id="GEDV01007180">
    <property type="protein sequence ID" value="JAP81377.1"/>
    <property type="molecule type" value="Transcribed_RNA"/>
</dbReference>